<reference evidence="2 3" key="1">
    <citation type="journal article" date="2012" name="J. Bacteriol.">
        <title>Complete genome sequence of Nocardia brasiliensis HUJEG-1.</title>
        <authorList>
            <person name="Vera-Cabrera L."/>
            <person name="Ortiz-Lopez R."/>
            <person name="Elizondo-Gonzalez R."/>
            <person name="Perez-Maya A.A."/>
            <person name="Ocampo-Candiani J."/>
        </authorList>
    </citation>
    <scope>NUCLEOTIDE SEQUENCE [LARGE SCALE GENOMIC DNA]</scope>
    <source>
        <strain evidence="3">ATCC 700358</strain>
    </source>
</reference>
<dbReference type="HOGENOM" id="CLU_766893_0_0_11"/>
<sequence length="361" mass="39344">MSGDPVEESGQAIRQGFVQAMQTATSTMALIRNAGGESRSRTEFAQRTAIADQREQRSAFEHQVRVWEHVQTVGQKRDLNTARIDEVNARIKNADELTKVEVRRTGRLIGRADKDFERREHAGKSEQRRKNEIHDQQISAYKNRETRESELHEIDKEYKQLLLVIRRRAAGLSDTLADTLGADAESAVSEAAFAAAAANAQDSFSDDLTDAKEAFTRRFTEDTGVDPDDVIDAAIANDIAVGKDLAILEPEGAEDAGEEIIDADVVDDPDADVPSRASRSVTVDDVVALTEELTLQAYLEGTLADLAEDEEPDIADGSVFEQALDAATNPGTPGLEAEPERGFEVDITPSRTLGPDAGVEP</sequence>
<evidence type="ECO:0000313" key="3">
    <source>
        <dbReference type="Proteomes" id="UP000006304"/>
    </source>
</evidence>
<feature type="region of interest" description="Disordered" evidence="1">
    <location>
        <begin position="113"/>
        <end position="132"/>
    </location>
</feature>
<evidence type="ECO:0000256" key="1">
    <source>
        <dbReference type="SAM" id="MobiDB-lite"/>
    </source>
</evidence>
<dbReference type="eggNOG" id="ENOG5031EVQ">
    <property type="taxonomic scope" value="Bacteria"/>
</dbReference>
<gene>
    <name evidence="2" type="ORF">O3I_024495</name>
</gene>
<accession>K0EZC2</accession>
<dbReference type="AlphaFoldDB" id="K0EZC2"/>
<dbReference type="Proteomes" id="UP000006304">
    <property type="component" value="Chromosome"/>
</dbReference>
<dbReference type="STRING" id="1133849.O3I_024495"/>
<dbReference type="RefSeq" id="WP_014985707.1">
    <property type="nucleotide sequence ID" value="NC_018681.1"/>
</dbReference>
<dbReference type="EMBL" id="CP003876">
    <property type="protein sequence ID" value="AFU02852.1"/>
    <property type="molecule type" value="Genomic_DNA"/>
</dbReference>
<dbReference type="KEGG" id="nbr:O3I_024495"/>
<organism evidence="2 3">
    <name type="scientific">Nocardia brasiliensis (strain ATCC 700358 / HUJEG-1)</name>
    <dbReference type="NCBI Taxonomy" id="1133849"/>
    <lineage>
        <taxon>Bacteria</taxon>
        <taxon>Bacillati</taxon>
        <taxon>Actinomycetota</taxon>
        <taxon>Actinomycetes</taxon>
        <taxon>Mycobacteriales</taxon>
        <taxon>Nocardiaceae</taxon>
        <taxon>Nocardia</taxon>
    </lineage>
</organism>
<name>K0EZC2_NOCB7</name>
<feature type="region of interest" description="Disordered" evidence="1">
    <location>
        <begin position="307"/>
        <end position="361"/>
    </location>
</feature>
<evidence type="ECO:0000313" key="2">
    <source>
        <dbReference type="EMBL" id="AFU02852.1"/>
    </source>
</evidence>
<keyword evidence="3" id="KW-1185">Reference proteome</keyword>
<proteinExistence type="predicted"/>
<protein>
    <submittedName>
        <fullName evidence="2">Uncharacterized protein</fullName>
    </submittedName>
</protein>